<gene>
    <name evidence="1" type="ORF">T11_8629</name>
</gene>
<dbReference type="AlphaFoldDB" id="A0A0V1I990"/>
<protein>
    <submittedName>
        <fullName evidence="1">Uncharacterized protein</fullName>
    </submittedName>
</protein>
<dbReference type="EMBL" id="JYDP01000001">
    <property type="protein sequence ID" value="KRZ19386.1"/>
    <property type="molecule type" value="Genomic_DNA"/>
</dbReference>
<proteinExistence type="predicted"/>
<reference evidence="1 2" key="1">
    <citation type="submission" date="2015-01" db="EMBL/GenBank/DDBJ databases">
        <title>Evolution of Trichinella species and genotypes.</title>
        <authorList>
            <person name="Korhonen P.K."/>
            <person name="Edoardo P."/>
            <person name="Giuseppe L.R."/>
            <person name="Gasser R.B."/>
        </authorList>
    </citation>
    <scope>NUCLEOTIDE SEQUENCE [LARGE SCALE GENOMIC DNA]</scope>
    <source>
        <strain evidence="1">ISS1029</strain>
    </source>
</reference>
<dbReference type="OrthoDB" id="10500887at2759"/>
<name>A0A0V1I990_9BILA</name>
<evidence type="ECO:0000313" key="1">
    <source>
        <dbReference type="EMBL" id="KRZ19386.1"/>
    </source>
</evidence>
<accession>A0A0V1I990</accession>
<evidence type="ECO:0000313" key="2">
    <source>
        <dbReference type="Proteomes" id="UP000055024"/>
    </source>
</evidence>
<sequence>MEQMLYPLMDCWRYVRFWILQMESTLHQKNTLSVAKNATILALKNRSFLSLLAEKFNKIGIVNLLIYVCLDMPGLSKQFLQ</sequence>
<dbReference type="Proteomes" id="UP000055024">
    <property type="component" value="Unassembled WGS sequence"/>
</dbReference>
<organism evidence="1 2">
    <name type="scientific">Trichinella zimbabwensis</name>
    <dbReference type="NCBI Taxonomy" id="268475"/>
    <lineage>
        <taxon>Eukaryota</taxon>
        <taxon>Metazoa</taxon>
        <taxon>Ecdysozoa</taxon>
        <taxon>Nematoda</taxon>
        <taxon>Enoplea</taxon>
        <taxon>Dorylaimia</taxon>
        <taxon>Trichinellida</taxon>
        <taxon>Trichinellidae</taxon>
        <taxon>Trichinella</taxon>
    </lineage>
</organism>
<keyword evidence="2" id="KW-1185">Reference proteome</keyword>
<comment type="caution">
    <text evidence="1">The sequence shown here is derived from an EMBL/GenBank/DDBJ whole genome shotgun (WGS) entry which is preliminary data.</text>
</comment>